<reference evidence="2 3" key="1">
    <citation type="submission" date="2020-07" db="EMBL/GenBank/DDBJ databases">
        <title>Sequencing the genomes of 1000 actinobacteria strains.</title>
        <authorList>
            <person name="Klenk H.-P."/>
        </authorList>
    </citation>
    <scope>NUCLEOTIDE SEQUENCE [LARGE SCALE GENOMIC DNA]</scope>
    <source>
        <strain evidence="2 3">DSM 7487</strain>
    </source>
</reference>
<accession>A0A7Y9DMQ3</accession>
<feature type="domain" description="Xylose isomerase-like TIM barrel" evidence="1">
    <location>
        <begin position="28"/>
        <end position="287"/>
    </location>
</feature>
<dbReference type="EMBL" id="JACCBB010000001">
    <property type="protein sequence ID" value="NYD23456.1"/>
    <property type="molecule type" value="Genomic_DNA"/>
</dbReference>
<dbReference type="Gene3D" id="3.20.20.150">
    <property type="entry name" value="Divalent-metal-dependent TIM barrel enzymes"/>
    <property type="match status" value="1"/>
</dbReference>
<dbReference type="Pfam" id="PF01261">
    <property type="entry name" value="AP_endonuc_2"/>
    <property type="match status" value="1"/>
</dbReference>
<protein>
    <submittedName>
        <fullName evidence="2">Sugar phosphate isomerase/epimerase</fullName>
    </submittedName>
</protein>
<dbReference type="Proteomes" id="UP000521922">
    <property type="component" value="Unassembled WGS sequence"/>
</dbReference>
<evidence type="ECO:0000259" key="1">
    <source>
        <dbReference type="Pfam" id="PF01261"/>
    </source>
</evidence>
<dbReference type="PANTHER" id="PTHR12110">
    <property type="entry name" value="HYDROXYPYRUVATE ISOMERASE"/>
    <property type="match status" value="1"/>
</dbReference>
<dbReference type="RefSeq" id="WP_218885077.1">
    <property type="nucleotide sequence ID" value="NZ_BAAAGN010000010.1"/>
</dbReference>
<dbReference type="AlphaFoldDB" id="A0A7Y9DMQ3"/>
<dbReference type="InterPro" id="IPR050312">
    <property type="entry name" value="IolE/XylAMocC-like"/>
</dbReference>
<dbReference type="PANTHER" id="PTHR12110:SF52">
    <property type="entry name" value="XYLOSE ISOMERASE"/>
    <property type="match status" value="1"/>
</dbReference>
<dbReference type="GO" id="GO:0016853">
    <property type="term" value="F:isomerase activity"/>
    <property type="evidence" value="ECO:0007669"/>
    <property type="project" value="UniProtKB-KW"/>
</dbReference>
<name>A0A7Y9DMQ3_9ACTN</name>
<keyword evidence="3" id="KW-1185">Reference proteome</keyword>
<evidence type="ECO:0000313" key="3">
    <source>
        <dbReference type="Proteomes" id="UP000521922"/>
    </source>
</evidence>
<keyword evidence="2" id="KW-0413">Isomerase</keyword>
<dbReference type="InterPro" id="IPR036237">
    <property type="entry name" value="Xyl_isomerase-like_sf"/>
</dbReference>
<dbReference type="InterPro" id="IPR013022">
    <property type="entry name" value="Xyl_isomerase-like_TIM-brl"/>
</dbReference>
<dbReference type="SUPFAM" id="SSF51658">
    <property type="entry name" value="Xylose isomerase-like"/>
    <property type="match status" value="1"/>
</dbReference>
<evidence type="ECO:0000313" key="2">
    <source>
        <dbReference type="EMBL" id="NYD23456.1"/>
    </source>
</evidence>
<comment type="caution">
    <text evidence="2">The sequence shown here is derived from an EMBL/GenBank/DDBJ whole genome shotgun (WGS) entry which is preliminary data.</text>
</comment>
<proteinExistence type="predicted"/>
<gene>
    <name evidence="2" type="ORF">BJ968_002996</name>
</gene>
<organism evidence="2 3">
    <name type="scientific">Kineococcus aurantiacus</name>
    <dbReference type="NCBI Taxonomy" id="37633"/>
    <lineage>
        <taxon>Bacteria</taxon>
        <taxon>Bacillati</taxon>
        <taxon>Actinomycetota</taxon>
        <taxon>Actinomycetes</taxon>
        <taxon>Kineosporiales</taxon>
        <taxon>Kineosporiaceae</taxon>
        <taxon>Kineococcus</taxon>
    </lineage>
</organism>
<sequence length="320" mass="34433">MPVPPTPTTRLAYNANGLRSLDVHDAVRTLADLGYDGIELSLNHQHVDPWTFSAADAERLRATLADTGLTACSLATGDPHLLGDSPFEPALVDPDPAERARRLDLLQRGVRAGVLVGVPLVVFSSGRRRPEVSAAQADAWFDEAVAVLLDTLHESLDAAGLPRGSTVLGIEPEPDFHYRTNAEVAAVLERTGSPDLWLSQDLGHCVVVEDDALASLERHLPVTRHLQVEDIADRVHAHLVPGDGDVDFDAVGAVLASGFDGWISVELYDHDPVHREAARRSREFLREAFPTLRGSGTTLDLTAAGPLRERVAVSSGSSRS</sequence>